<comment type="caution">
    <text evidence="5">The sequence shown here is derived from an EMBL/GenBank/DDBJ whole genome shotgun (WGS) entry which is preliminary data.</text>
</comment>
<evidence type="ECO:0000256" key="1">
    <source>
        <dbReference type="ARBA" id="ARBA00023015"/>
    </source>
</evidence>
<dbReference type="Gene3D" id="1.10.10.60">
    <property type="entry name" value="Homeodomain-like"/>
    <property type="match status" value="1"/>
</dbReference>
<dbReference type="PRINTS" id="PR00032">
    <property type="entry name" value="HTHARAC"/>
</dbReference>
<evidence type="ECO:0000313" key="5">
    <source>
        <dbReference type="EMBL" id="MPL94161.1"/>
    </source>
</evidence>
<dbReference type="InterPro" id="IPR018062">
    <property type="entry name" value="HTH_AraC-typ_CS"/>
</dbReference>
<keyword evidence="2" id="KW-0238">DNA-binding</keyword>
<dbReference type="InterPro" id="IPR009057">
    <property type="entry name" value="Homeodomain-like_sf"/>
</dbReference>
<dbReference type="PANTHER" id="PTHR43280:SF32">
    <property type="entry name" value="TRANSCRIPTIONAL REGULATORY PROTEIN"/>
    <property type="match status" value="1"/>
</dbReference>
<dbReference type="PROSITE" id="PS01124">
    <property type="entry name" value="HTH_ARAC_FAMILY_2"/>
    <property type="match status" value="1"/>
</dbReference>
<proteinExistence type="predicted"/>
<dbReference type="InterPro" id="IPR018060">
    <property type="entry name" value="HTH_AraC"/>
</dbReference>
<evidence type="ECO:0000259" key="4">
    <source>
        <dbReference type="PROSITE" id="PS01124"/>
    </source>
</evidence>
<dbReference type="InterPro" id="IPR037923">
    <property type="entry name" value="HTH-like"/>
</dbReference>
<protein>
    <submittedName>
        <fullName evidence="5">HTH-type transcriptional activator RhaR</fullName>
    </submittedName>
</protein>
<keyword evidence="1" id="KW-0805">Transcription regulation</keyword>
<keyword evidence="3" id="KW-0804">Transcription</keyword>
<dbReference type="SUPFAM" id="SSF51215">
    <property type="entry name" value="Regulatory protein AraC"/>
    <property type="match status" value="1"/>
</dbReference>
<accession>A0A644VRY8</accession>
<reference evidence="5" key="1">
    <citation type="submission" date="2019-08" db="EMBL/GenBank/DDBJ databases">
        <authorList>
            <person name="Kucharzyk K."/>
            <person name="Murdoch R.W."/>
            <person name="Higgins S."/>
            <person name="Loffler F."/>
        </authorList>
    </citation>
    <scope>NUCLEOTIDE SEQUENCE</scope>
</reference>
<dbReference type="SUPFAM" id="SSF46689">
    <property type="entry name" value="Homeodomain-like"/>
    <property type="match status" value="1"/>
</dbReference>
<dbReference type="Gene3D" id="2.60.120.10">
    <property type="entry name" value="Jelly Rolls"/>
    <property type="match status" value="1"/>
</dbReference>
<evidence type="ECO:0000256" key="3">
    <source>
        <dbReference type="ARBA" id="ARBA00023163"/>
    </source>
</evidence>
<dbReference type="EMBL" id="VSSQ01000416">
    <property type="protein sequence ID" value="MPL94161.1"/>
    <property type="molecule type" value="Genomic_DNA"/>
</dbReference>
<dbReference type="GO" id="GO:0003700">
    <property type="term" value="F:DNA-binding transcription factor activity"/>
    <property type="evidence" value="ECO:0007669"/>
    <property type="project" value="InterPro"/>
</dbReference>
<dbReference type="PANTHER" id="PTHR43280">
    <property type="entry name" value="ARAC-FAMILY TRANSCRIPTIONAL REGULATOR"/>
    <property type="match status" value="1"/>
</dbReference>
<feature type="domain" description="HTH araC/xylS-type" evidence="4">
    <location>
        <begin position="172"/>
        <end position="270"/>
    </location>
</feature>
<dbReference type="InterPro" id="IPR014710">
    <property type="entry name" value="RmlC-like_jellyroll"/>
</dbReference>
<dbReference type="InterPro" id="IPR020449">
    <property type="entry name" value="Tscrpt_reg_AraC-type_HTH"/>
</dbReference>
<gene>
    <name evidence="5" type="primary">rhaR_30</name>
    <name evidence="5" type="ORF">SDC9_40309</name>
</gene>
<evidence type="ECO:0000256" key="2">
    <source>
        <dbReference type="ARBA" id="ARBA00023125"/>
    </source>
</evidence>
<sequence length="276" mass="31794">MNQLFSIFRIDAARANEIAAMPDEPHIHDFEELIVGIKGELEHFIDFKAYTVQAPLVSFIAKGKAHRVVTKLQHGDFDMWVLRFKSEFISETIFQLYNSFHNNANQVLQTGACFNRLSAMCEIIDQEMKSATPDLSIVRHLLSALFIMIESERKKLTENDNANNIIQNETFVNFLKILEDNFRRPLGVEFYAEKLFMSSRNLNLICQKIMNQSVSEIIETRKLTEAKNLLASTNKSISEIGFELGYNEKSYFSNVFKKKSGQTPSEFRDEMQNLIA</sequence>
<dbReference type="Pfam" id="PF12833">
    <property type="entry name" value="HTH_18"/>
    <property type="match status" value="1"/>
</dbReference>
<dbReference type="AlphaFoldDB" id="A0A644VRY8"/>
<dbReference type="GO" id="GO:0043565">
    <property type="term" value="F:sequence-specific DNA binding"/>
    <property type="evidence" value="ECO:0007669"/>
    <property type="project" value="InterPro"/>
</dbReference>
<dbReference type="SMART" id="SM00342">
    <property type="entry name" value="HTH_ARAC"/>
    <property type="match status" value="1"/>
</dbReference>
<dbReference type="PROSITE" id="PS00041">
    <property type="entry name" value="HTH_ARAC_FAMILY_1"/>
    <property type="match status" value="1"/>
</dbReference>
<name>A0A644VRY8_9ZZZZ</name>
<organism evidence="5">
    <name type="scientific">bioreactor metagenome</name>
    <dbReference type="NCBI Taxonomy" id="1076179"/>
    <lineage>
        <taxon>unclassified sequences</taxon>
        <taxon>metagenomes</taxon>
        <taxon>ecological metagenomes</taxon>
    </lineage>
</organism>